<accession>A0A2H9MN87</accession>
<organism evidence="1 6">
    <name type="scientific">Huberarchaeum crystalense</name>
    <dbReference type="NCBI Taxonomy" id="2014257"/>
    <lineage>
        <taxon>Archaea</taxon>
        <taxon>Candidatus Huberarchaeota</taxon>
        <taxon>Candidatus Huberarchaeia</taxon>
        <taxon>Candidatus Huberarchaeales</taxon>
        <taxon>Candidatus Huberarchaeaceae</taxon>
        <taxon>Candidatus Huberarchaeum</taxon>
    </lineage>
</organism>
<dbReference type="Proteomes" id="UP000228989">
    <property type="component" value="Unassembled WGS sequence"/>
</dbReference>
<dbReference type="EMBL" id="PFFF01000015">
    <property type="protein sequence ID" value="PIV89862.1"/>
    <property type="molecule type" value="Genomic_DNA"/>
</dbReference>
<reference evidence="4 5" key="1">
    <citation type="submission" date="2017-09" db="EMBL/GenBank/DDBJ databases">
        <title>Depth-based differentiation of microbial function through sediment-hosted aquifers and enrichment of novel symbionts in the deep terrestrial subsurface.</title>
        <authorList>
            <person name="Probst A.J."/>
            <person name="Ladd B."/>
            <person name="Jarett J.K."/>
            <person name="Geller-Mcgrath D.E."/>
            <person name="Sieber C.M.K."/>
            <person name="Emerson J.B."/>
            <person name="Anantharaman K."/>
            <person name="Thomas B.C."/>
            <person name="Malmstrom R."/>
            <person name="Stieglmeier M."/>
            <person name="Klingl A."/>
            <person name="Woyke T."/>
            <person name="Ryan C.M."/>
            <person name="Banfield J.F."/>
        </authorList>
    </citation>
    <scope>NUCLEOTIDE SEQUENCE [LARGE SCALE GENOMIC DNA]</scope>
</reference>
<evidence type="ECO:0000313" key="6">
    <source>
        <dbReference type="Proteomes" id="UP000230713"/>
    </source>
</evidence>
<name>A0A2H9M2D1_HUBC1</name>
<evidence type="ECO:0000313" key="3">
    <source>
        <dbReference type="EMBL" id="PJB04046.1"/>
    </source>
</evidence>
<evidence type="ECO:0000313" key="5">
    <source>
        <dbReference type="Proteomes" id="UP000228989"/>
    </source>
</evidence>
<accession>A0A2H9QS91</accession>
<accession>A0A2H9M2D1</accession>
<reference evidence="1" key="2">
    <citation type="submission" date="2017-09" db="EMBL/GenBank/DDBJ databases">
        <title>Depth-based differentiation of microbial function through sediment-hosted aquifers and enrichment of novel symbionts in the deep terrestrial subsurface.</title>
        <authorList>
            <person name="Probst A.J."/>
            <person name="Ladd B."/>
            <person name="Jarett J.K."/>
            <person name="Geller-Mcgrath D.E."/>
            <person name="Sieber C.M."/>
            <person name="Emerson J.B."/>
            <person name="Anantharaman K."/>
            <person name="Thomas B.C."/>
            <person name="Malmstrom R."/>
            <person name="Stieglmeier M."/>
            <person name="Klingl A."/>
            <person name="Woyke T."/>
            <person name="Ryan C.M."/>
            <person name="Banfield J.F."/>
        </authorList>
    </citation>
    <scope>NUCLEOTIDE SEQUENCE [LARGE SCALE GENOMIC DNA]</scope>
    <source>
        <strain evidence="1">CG03_land_8_20_14_0_80_31_114</strain>
        <strain evidence="2">CG17_big_fil_post_rev_8_21_14_2_50_31_73</strain>
        <strain evidence="3">CG_4_9_14_3_um_filter_31_125</strain>
    </source>
</reference>
<dbReference type="EMBL" id="PFUW01000020">
    <property type="protein sequence ID" value="PJB04046.1"/>
    <property type="molecule type" value="Genomic_DNA"/>
</dbReference>
<dbReference type="EMBL" id="PEUT01000025">
    <property type="protein sequence ID" value="PIV13786.1"/>
    <property type="molecule type" value="Genomic_DNA"/>
</dbReference>
<gene>
    <name evidence="3" type="ORF">CO124_01240</name>
    <name evidence="1" type="ORF">COS45_00910</name>
    <name evidence="2" type="ORF">COW47_00605</name>
</gene>
<evidence type="ECO:0000313" key="4">
    <source>
        <dbReference type="Proteomes" id="UP000228888"/>
    </source>
</evidence>
<comment type="caution">
    <text evidence="1">The sequence shown here is derived from an EMBL/GenBank/DDBJ whole genome shotgun (WGS) entry which is preliminary data.</text>
</comment>
<dbReference type="Proteomes" id="UP000230713">
    <property type="component" value="Unassembled WGS sequence"/>
</dbReference>
<dbReference type="AlphaFoldDB" id="A0A2H9M2D1"/>
<evidence type="ECO:0000313" key="1">
    <source>
        <dbReference type="EMBL" id="PIV13786.1"/>
    </source>
</evidence>
<dbReference type="Proteomes" id="UP000228888">
    <property type="component" value="Unassembled WGS sequence"/>
</dbReference>
<protein>
    <submittedName>
        <fullName evidence="1">Uncharacterized protein</fullName>
    </submittedName>
</protein>
<sequence length="59" mass="7138">MVKNIEIKECISDKKSDFNVKRFRIGTLDIDRPIKTIDAKKPDKRTFYQRRKKLSKSYF</sequence>
<proteinExistence type="predicted"/>
<evidence type="ECO:0000313" key="2">
    <source>
        <dbReference type="EMBL" id="PIV89862.1"/>
    </source>
</evidence>